<keyword evidence="6 8" id="KW-1133">Transmembrane helix</keyword>
<keyword evidence="7 8" id="KW-0472">Membrane</keyword>
<organism evidence="10 11">
    <name type="scientific">Collybiopsis luxurians FD-317 M1</name>
    <dbReference type="NCBI Taxonomy" id="944289"/>
    <lineage>
        <taxon>Eukaryota</taxon>
        <taxon>Fungi</taxon>
        <taxon>Dikarya</taxon>
        <taxon>Basidiomycota</taxon>
        <taxon>Agaricomycotina</taxon>
        <taxon>Agaricomycetes</taxon>
        <taxon>Agaricomycetidae</taxon>
        <taxon>Agaricales</taxon>
        <taxon>Marasmiineae</taxon>
        <taxon>Omphalotaceae</taxon>
        <taxon>Collybiopsis</taxon>
        <taxon>Collybiopsis luxurians</taxon>
    </lineage>
</organism>
<dbReference type="AlphaFoldDB" id="A0A0D0BJ43"/>
<feature type="transmembrane region" description="Helical" evidence="8">
    <location>
        <begin position="129"/>
        <end position="147"/>
    </location>
</feature>
<dbReference type="PANTHER" id="PTHR31595">
    <property type="entry name" value="LONG-CHAIN-ALCOHOL O-FATTY-ACYLTRANSFERASE 3-RELATED"/>
    <property type="match status" value="1"/>
</dbReference>
<evidence type="ECO:0000256" key="7">
    <source>
        <dbReference type="ARBA" id="ARBA00023136"/>
    </source>
</evidence>
<accession>A0A0D0BJ43</accession>
<gene>
    <name evidence="10" type="ORF">GYMLUDRAFT_40475</name>
</gene>
<keyword evidence="11" id="KW-1185">Reference proteome</keyword>
<sequence length="185" mass="20837">MTAVGLYRPEDWPEFMGHWSDAYTIRRFWGRVWHQQLRHLVSAPGDLVAQRWLCLARGTNASAYTKLFIAFLITGTIHQVGDYSLQHRDFWAGGSLYFFVSQAVAITVEDGIIALGKKGGIQDSGYVRILGYVWTVSWFAFSLPVWLDPCVHDGVLKGMSMSIIGGLWKGDWTGETVKFSLPLGY</sequence>
<dbReference type="EMBL" id="KN834762">
    <property type="protein sequence ID" value="KIK64190.1"/>
    <property type="molecule type" value="Genomic_DNA"/>
</dbReference>
<feature type="transmembrane region" description="Helical" evidence="8">
    <location>
        <begin position="61"/>
        <end position="78"/>
    </location>
</feature>
<dbReference type="InterPro" id="IPR032805">
    <property type="entry name" value="Wax_synthase_dom"/>
</dbReference>
<evidence type="ECO:0000256" key="4">
    <source>
        <dbReference type="ARBA" id="ARBA00022679"/>
    </source>
</evidence>
<comment type="subcellular location">
    <subcellularLocation>
        <location evidence="1">Membrane</location>
        <topology evidence="1">Multi-pass membrane protein</topology>
    </subcellularLocation>
</comment>
<feature type="transmembrane region" description="Helical" evidence="8">
    <location>
        <begin position="90"/>
        <end position="108"/>
    </location>
</feature>
<dbReference type="Pfam" id="PF13813">
    <property type="entry name" value="MBOAT_2"/>
    <property type="match status" value="1"/>
</dbReference>
<dbReference type="InterPro" id="IPR044851">
    <property type="entry name" value="Wax_synthase"/>
</dbReference>
<evidence type="ECO:0000256" key="1">
    <source>
        <dbReference type="ARBA" id="ARBA00004141"/>
    </source>
</evidence>
<comment type="pathway">
    <text evidence="2">Secondary metabolite biosynthesis.</text>
</comment>
<name>A0A0D0BJ43_9AGAR</name>
<reference evidence="10 11" key="1">
    <citation type="submission" date="2014-04" db="EMBL/GenBank/DDBJ databases">
        <title>Evolutionary Origins and Diversification of the Mycorrhizal Mutualists.</title>
        <authorList>
            <consortium name="DOE Joint Genome Institute"/>
            <consortium name="Mycorrhizal Genomics Consortium"/>
            <person name="Kohler A."/>
            <person name="Kuo A."/>
            <person name="Nagy L.G."/>
            <person name="Floudas D."/>
            <person name="Copeland A."/>
            <person name="Barry K.W."/>
            <person name="Cichocki N."/>
            <person name="Veneault-Fourrey C."/>
            <person name="LaButti K."/>
            <person name="Lindquist E.A."/>
            <person name="Lipzen A."/>
            <person name="Lundell T."/>
            <person name="Morin E."/>
            <person name="Murat C."/>
            <person name="Riley R."/>
            <person name="Ohm R."/>
            <person name="Sun H."/>
            <person name="Tunlid A."/>
            <person name="Henrissat B."/>
            <person name="Grigoriev I.V."/>
            <person name="Hibbett D.S."/>
            <person name="Martin F."/>
        </authorList>
    </citation>
    <scope>NUCLEOTIDE SEQUENCE [LARGE SCALE GENOMIC DNA]</scope>
    <source>
        <strain evidence="10 11">FD-317 M1</strain>
    </source>
</reference>
<evidence type="ECO:0000256" key="2">
    <source>
        <dbReference type="ARBA" id="ARBA00005179"/>
    </source>
</evidence>
<dbReference type="HOGENOM" id="CLU_032731_2_0_1"/>
<evidence type="ECO:0000256" key="6">
    <source>
        <dbReference type="ARBA" id="ARBA00022989"/>
    </source>
</evidence>
<dbReference type="OrthoDB" id="1077582at2759"/>
<protein>
    <submittedName>
        <fullName evidence="10">Unplaced genomic scaffold GYMLUscaffold_14, whole genome shotgun sequence</fullName>
    </submittedName>
</protein>
<dbReference type="GO" id="GO:0006629">
    <property type="term" value="P:lipid metabolic process"/>
    <property type="evidence" value="ECO:0007669"/>
    <property type="project" value="InterPro"/>
</dbReference>
<evidence type="ECO:0000313" key="11">
    <source>
        <dbReference type="Proteomes" id="UP000053593"/>
    </source>
</evidence>
<keyword evidence="5 8" id="KW-0812">Transmembrane</keyword>
<dbReference type="GO" id="GO:0016020">
    <property type="term" value="C:membrane"/>
    <property type="evidence" value="ECO:0007669"/>
    <property type="project" value="UniProtKB-SubCell"/>
</dbReference>
<evidence type="ECO:0000256" key="5">
    <source>
        <dbReference type="ARBA" id="ARBA00022692"/>
    </source>
</evidence>
<evidence type="ECO:0000259" key="9">
    <source>
        <dbReference type="Pfam" id="PF13813"/>
    </source>
</evidence>
<feature type="domain" description="Wax synthase" evidence="9">
    <location>
        <begin position="12"/>
        <end position="100"/>
    </location>
</feature>
<evidence type="ECO:0000313" key="10">
    <source>
        <dbReference type="EMBL" id="KIK64190.1"/>
    </source>
</evidence>
<keyword evidence="4" id="KW-0808">Transferase</keyword>
<comment type="similarity">
    <text evidence="3">Belongs to the wax synthase family.</text>
</comment>
<dbReference type="PANTHER" id="PTHR31595:SF57">
    <property type="entry name" value="OS04G0481900 PROTEIN"/>
    <property type="match status" value="1"/>
</dbReference>
<evidence type="ECO:0000256" key="8">
    <source>
        <dbReference type="SAM" id="Phobius"/>
    </source>
</evidence>
<dbReference type="Proteomes" id="UP000053593">
    <property type="component" value="Unassembled WGS sequence"/>
</dbReference>
<evidence type="ECO:0000256" key="3">
    <source>
        <dbReference type="ARBA" id="ARBA00007282"/>
    </source>
</evidence>
<dbReference type="GO" id="GO:0008374">
    <property type="term" value="F:O-acyltransferase activity"/>
    <property type="evidence" value="ECO:0007669"/>
    <property type="project" value="InterPro"/>
</dbReference>
<proteinExistence type="inferred from homology"/>